<protein>
    <recommendedName>
        <fullName evidence="9">PHD-type domain-containing protein</fullName>
    </recommendedName>
</protein>
<evidence type="ECO:0000256" key="6">
    <source>
        <dbReference type="ARBA" id="ARBA00023242"/>
    </source>
</evidence>
<dbReference type="InterPro" id="IPR019786">
    <property type="entry name" value="Zinc_finger_PHD-type_CS"/>
</dbReference>
<evidence type="ECO:0000256" key="7">
    <source>
        <dbReference type="ARBA" id="ARBA00037400"/>
    </source>
</evidence>
<comment type="subcellular location">
    <subcellularLocation>
        <location evidence="1">Nucleus</location>
    </subcellularLocation>
</comment>
<dbReference type="Gene3D" id="3.30.40.10">
    <property type="entry name" value="Zinc/RING finger domain, C3HC4 (zinc finger)"/>
    <property type="match status" value="1"/>
</dbReference>
<dbReference type="GO" id="GO:0008270">
    <property type="term" value="F:zinc ion binding"/>
    <property type="evidence" value="ECO:0007669"/>
    <property type="project" value="UniProtKB-KW"/>
</dbReference>
<evidence type="ECO:0000256" key="1">
    <source>
        <dbReference type="ARBA" id="ARBA00004123"/>
    </source>
</evidence>
<gene>
    <name evidence="11" type="ORF">EDS130_LOCUS29569</name>
    <name evidence="10" type="ORF">XAT740_LOCUS15495</name>
</gene>
<reference evidence="10" key="1">
    <citation type="submission" date="2021-02" db="EMBL/GenBank/DDBJ databases">
        <authorList>
            <person name="Nowell W R."/>
        </authorList>
    </citation>
    <scope>NUCLEOTIDE SEQUENCE</scope>
</reference>
<evidence type="ECO:0000259" key="9">
    <source>
        <dbReference type="PROSITE" id="PS50016"/>
    </source>
</evidence>
<evidence type="ECO:0000256" key="4">
    <source>
        <dbReference type="ARBA" id="ARBA00022771"/>
    </source>
</evidence>
<keyword evidence="5" id="KW-0862">Zinc</keyword>
<dbReference type="SUPFAM" id="SSF57903">
    <property type="entry name" value="FYVE/PHD zinc finger"/>
    <property type="match status" value="1"/>
</dbReference>
<dbReference type="PROSITE" id="PS50016">
    <property type="entry name" value="ZF_PHD_2"/>
    <property type="match status" value="1"/>
</dbReference>
<dbReference type="EMBL" id="CAJNOR010000958">
    <property type="protein sequence ID" value="CAF1045523.1"/>
    <property type="molecule type" value="Genomic_DNA"/>
</dbReference>
<evidence type="ECO:0000256" key="5">
    <source>
        <dbReference type="ARBA" id="ARBA00022833"/>
    </source>
</evidence>
<name>A0A814JZU0_ADIRI</name>
<dbReference type="InterPro" id="IPR019787">
    <property type="entry name" value="Znf_PHD-finger"/>
</dbReference>
<sequence>MKNVIRKFEFDEVDELERILYGYFNGFKNVIINEYFRDNDSQLPSVNSTQASCSEDMQLLKQQSLPLECSSGPHDLPYPQITLQSIPCRHHHHQIHMDNLLHPECSSDARGMMSTYVSPTQLMPCTYSSHKYHARNSNLPSIVKCGSCWKEAQDNDEMIRCQSGCGLFYHRTCIGLTKQVFQMLKQEIYAEWICDKCFAQQRVLPTKFMS</sequence>
<keyword evidence="6" id="KW-0539">Nucleus</keyword>
<dbReference type="InterPro" id="IPR011011">
    <property type="entry name" value="Znf_FYVE_PHD"/>
</dbReference>
<keyword evidence="4 8" id="KW-0863">Zinc-finger</keyword>
<comment type="function">
    <text evidence="7">Involved in signal transduction through the Wnt pathway.</text>
</comment>
<keyword evidence="2" id="KW-0879">Wnt signaling pathway</keyword>
<dbReference type="GO" id="GO:0016055">
    <property type="term" value="P:Wnt signaling pathway"/>
    <property type="evidence" value="ECO:0007669"/>
    <property type="project" value="UniProtKB-KW"/>
</dbReference>
<dbReference type="PROSITE" id="PS01359">
    <property type="entry name" value="ZF_PHD_1"/>
    <property type="match status" value="1"/>
</dbReference>
<evidence type="ECO:0000256" key="2">
    <source>
        <dbReference type="ARBA" id="ARBA00022687"/>
    </source>
</evidence>
<dbReference type="PANTHER" id="PTHR23194">
    <property type="entry name" value="PYGOPUS"/>
    <property type="match status" value="1"/>
</dbReference>
<dbReference type="GO" id="GO:0005634">
    <property type="term" value="C:nucleus"/>
    <property type="evidence" value="ECO:0007669"/>
    <property type="project" value="UniProtKB-SubCell"/>
</dbReference>
<dbReference type="Pfam" id="PF00628">
    <property type="entry name" value="PHD"/>
    <property type="match status" value="1"/>
</dbReference>
<dbReference type="InterPro" id="IPR013083">
    <property type="entry name" value="Znf_RING/FYVE/PHD"/>
</dbReference>
<keyword evidence="3" id="KW-0479">Metal-binding</keyword>
<organism evidence="10 12">
    <name type="scientific">Adineta ricciae</name>
    <name type="common">Rotifer</name>
    <dbReference type="NCBI Taxonomy" id="249248"/>
    <lineage>
        <taxon>Eukaryota</taxon>
        <taxon>Metazoa</taxon>
        <taxon>Spiralia</taxon>
        <taxon>Gnathifera</taxon>
        <taxon>Rotifera</taxon>
        <taxon>Eurotatoria</taxon>
        <taxon>Bdelloidea</taxon>
        <taxon>Adinetida</taxon>
        <taxon>Adinetidae</taxon>
        <taxon>Adineta</taxon>
    </lineage>
</organism>
<dbReference type="PANTHER" id="PTHR23194:SF16">
    <property type="entry name" value="PROTEIN PYGOPUS"/>
    <property type="match status" value="1"/>
</dbReference>
<dbReference type="InterPro" id="IPR052475">
    <property type="entry name" value="Wnt_Signal_Transd_Protein"/>
</dbReference>
<dbReference type="AlphaFoldDB" id="A0A814JZU0"/>
<evidence type="ECO:0000313" key="10">
    <source>
        <dbReference type="EMBL" id="CAF1045523.1"/>
    </source>
</evidence>
<dbReference type="Proteomes" id="UP000663828">
    <property type="component" value="Unassembled WGS sequence"/>
</dbReference>
<accession>A0A814JZU0</accession>
<evidence type="ECO:0000313" key="11">
    <source>
        <dbReference type="EMBL" id="CAF1281298.1"/>
    </source>
</evidence>
<keyword evidence="12" id="KW-1185">Reference proteome</keyword>
<dbReference type="OrthoDB" id="270215at2759"/>
<dbReference type="EMBL" id="CAJNOJ010000201">
    <property type="protein sequence ID" value="CAF1281298.1"/>
    <property type="molecule type" value="Genomic_DNA"/>
</dbReference>
<proteinExistence type="predicted"/>
<dbReference type="FunFam" id="3.30.40.10:FF:000107">
    <property type="entry name" value="pygopus homolog 1"/>
    <property type="match status" value="1"/>
</dbReference>
<comment type="caution">
    <text evidence="10">The sequence shown here is derived from an EMBL/GenBank/DDBJ whole genome shotgun (WGS) entry which is preliminary data.</text>
</comment>
<feature type="domain" description="PHD-type" evidence="9">
    <location>
        <begin position="142"/>
        <end position="200"/>
    </location>
</feature>
<evidence type="ECO:0000313" key="12">
    <source>
        <dbReference type="Proteomes" id="UP000663828"/>
    </source>
</evidence>
<evidence type="ECO:0000256" key="3">
    <source>
        <dbReference type="ARBA" id="ARBA00022723"/>
    </source>
</evidence>
<evidence type="ECO:0000256" key="8">
    <source>
        <dbReference type="PROSITE-ProRule" id="PRU00146"/>
    </source>
</evidence>
<dbReference type="Proteomes" id="UP000663852">
    <property type="component" value="Unassembled WGS sequence"/>
</dbReference>